<evidence type="ECO:0000313" key="3">
    <source>
        <dbReference type="Proteomes" id="UP000549617"/>
    </source>
</evidence>
<comment type="caution">
    <text evidence="2">The sequence shown here is derived from an EMBL/GenBank/DDBJ whole genome shotgun (WGS) entry which is preliminary data.</text>
</comment>
<dbReference type="InterPro" id="IPR050194">
    <property type="entry name" value="Glycosyltransferase_grp1"/>
</dbReference>
<name>A0A7W9AJ51_9SPHN</name>
<evidence type="ECO:0000259" key="1">
    <source>
        <dbReference type="Pfam" id="PF00534"/>
    </source>
</evidence>
<reference evidence="2 3" key="1">
    <citation type="submission" date="2020-08" db="EMBL/GenBank/DDBJ databases">
        <title>Genomic Encyclopedia of Type Strains, Phase IV (KMG-IV): sequencing the most valuable type-strain genomes for metagenomic binning, comparative biology and taxonomic classification.</title>
        <authorList>
            <person name="Goeker M."/>
        </authorList>
    </citation>
    <scope>NUCLEOTIDE SEQUENCE [LARGE SCALE GENOMIC DNA]</scope>
    <source>
        <strain evidence="2 3">DSM 25079</strain>
    </source>
</reference>
<proteinExistence type="predicted"/>
<dbReference type="PANTHER" id="PTHR45947">
    <property type="entry name" value="SULFOQUINOVOSYL TRANSFERASE SQD2"/>
    <property type="match status" value="1"/>
</dbReference>
<dbReference type="SUPFAM" id="SSF53756">
    <property type="entry name" value="UDP-Glycosyltransferase/glycogen phosphorylase"/>
    <property type="match status" value="1"/>
</dbReference>
<gene>
    <name evidence="2" type="ORF">FHS49_002663</name>
</gene>
<dbReference type="Pfam" id="PF00534">
    <property type="entry name" value="Glycos_transf_1"/>
    <property type="match status" value="1"/>
</dbReference>
<dbReference type="AlphaFoldDB" id="A0A7W9AJ51"/>
<dbReference type="InterPro" id="IPR001296">
    <property type="entry name" value="Glyco_trans_1"/>
</dbReference>
<protein>
    <submittedName>
        <fullName evidence="2">Glycosyltransferase involved in cell wall biosynthesis</fullName>
    </submittedName>
</protein>
<evidence type="ECO:0000313" key="2">
    <source>
        <dbReference type="EMBL" id="MBB5686639.1"/>
    </source>
</evidence>
<dbReference type="EMBL" id="JACIJC010000004">
    <property type="protein sequence ID" value="MBB5686639.1"/>
    <property type="molecule type" value="Genomic_DNA"/>
</dbReference>
<sequence length="428" mass="46789">MDIEKQSPRVLLVAPNISRKMGGEALKALQILLGLEALGIDVVQVTHSRVRDEVQAMNLTTQVVFVEDHPIEKLFYKLRLNWPLMVVSGWLLHRRALQCARATNPWLVHFTSPISPTLPYFRFPKFPVVIGPLNGNILHPAAFSDRETLAKRAGSLMLWPMQKLGGALFRGKRKATLLVAGGGRTVRALRLGGCSDARMVPSLDSGVDPDLAAAPRIQHVGHKARFVFIGRLVRYKGCDLAIRALRLAPGATIDIYGDGEERAALEDLAGREGVADRVNFLGWFPAGKALFDQLRQYRAFVFPSLAEANGIVVQEAMMLGLPVIALDWGGPALLLDSDKGILIAPDDEAAVVASIAAAMRRLAEDANEANRLSANARAEAERAGYSWPFLLKSWIGTYDRALAECGGKSISQWLAARSEANFEESRSV</sequence>
<dbReference type="Proteomes" id="UP000549617">
    <property type="component" value="Unassembled WGS sequence"/>
</dbReference>
<keyword evidence="3" id="KW-1185">Reference proteome</keyword>
<dbReference type="Gene3D" id="3.40.50.2000">
    <property type="entry name" value="Glycogen Phosphorylase B"/>
    <property type="match status" value="2"/>
</dbReference>
<accession>A0A7W9AJ51</accession>
<keyword evidence="2" id="KW-0808">Transferase</keyword>
<dbReference type="GO" id="GO:0016757">
    <property type="term" value="F:glycosyltransferase activity"/>
    <property type="evidence" value="ECO:0007669"/>
    <property type="project" value="InterPro"/>
</dbReference>
<dbReference type="CDD" id="cd03801">
    <property type="entry name" value="GT4_PimA-like"/>
    <property type="match status" value="1"/>
</dbReference>
<feature type="domain" description="Glycosyl transferase family 1" evidence="1">
    <location>
        <begin position="221"/>
        <end position="378"/>
    </location>
</feature>
<dbReference type="RefSeq" id="WP_184019249.1">
    <property type="nucleotide sequence ID" value="NZ_JACIJC010000004.1"/>
</dbReference>
<organism evidence="2 3">
    <name type="scientific">Sphingobium boeckii</name>
    <dbReference type="NCBI Taxonomy" id="1082345"/>
    <lineage>
        <taxon>Bacteria</taxon>
        <taxon>Pseudomonadati</taxon>
        <taxon>Pseudomonadota</taxon>
        <taxon>Alphaproteobacteria</taxon>
        <taxon>Sphingomonadales</taxon>
        <taxon>Sphingomonadaceae</taxon>
        <taxon>Sphingobium</taxon>
    </lineage>
</organism>
<dbReference type="PANTHER" id="PTHR45947:SF3">
    <property type="entry name" value="SULFOQUINOVOSYL TRANSFERASE SQD2"/>
    <property type="match status" value="1"/>
</dbReference>